<dbReference type="EMBL" id="JASVEJ010000003">
    <property type="protein sequence ID" value="MDL5056033.1"/>
    <property type="molecule type" value="Genomic_DNA"/>
</dbReference>
<feature type="chain" id="PRO_5046115918" evidence="1">
    <location>
        <begin position="23"/>
        <end position="182"/>
    </location>
</feature>
<evidence type="ECO:0000313" key="2">
    <source>
        <dbReference type="EMBL" id="MDL5056033.1"/>
    </source>
</evidence>
<comment type="caution">
    <text evidence="2">The sequence shown here is derived from an EMBL/GenBank/DDBJ whole genome shotgun (WGS) entry which is preliminary data.</text>
</comment>
<feature type="signal peptide" evidence="1">
    <location>
        <begin position="1"/>
        <end position="22"/>
    </location>
</feature>
<name>A0ABT7LVH5_9CYAN</name>
<proteinExistence type="predicted"/>
<dbReference type="Gene3D" id="2.40.128.20">
    <property type="match status" value="1"/>
</dbReference>
<evidence type="ECO:0000256" key="1">
    <source>
        <dbReference type="SAM" id="SignalP"/>
    </source>
</evidence>
<sequence>MKSIALIGAAVVALVSPGVAIAQSPPELASPNANMPYLGVNGTFTLDTSVPASRHDPRNPARIVFNEMRQFSFYRDLEGREAIAQNCEYVYRGAAPDPFYYPRYQSSIWDQFELASDDPACSGFRYVILRAPHGEPIHMHFRYGGEDSSFQALLNMSTGASDENRINPWWSLYCAEGVTGCD</sequence>
<keyword evidence="1" id="KW-0732">Signal</keyword>
<gene>
    <name evidence="2" type="ORF">QQ055_00880</name>
</gene>
<organism evidence="2 3">
    <name type="scientific">Geitlerinema calcuttense NRMC-F 0142</name>
    <dbReference type="NCBI Taxonomy" id="2922238"/>
    <lineage>
        <taxon>Bacteria</taxon>
        <taxon>Bacillati</taxon>
        <taxon>Cyanobacteriota</taxon>
        <taxon>Cyanophyceae</taxon>
        <taxon>Geitlerinematales</taxon>
        <taxon>Geitlerinemataceae</taxon>
        <taxon>Geitlerinema</taxon>
    </lineage>
</organism>
<dbReference type="InterPro" id="IPR012674">
    <property type="entry name" value="Calycin"/>
</dbReference>
<accession>A0ABT7LVH5</accession>
<protein>
    <submittedName>
        <fullName evidence="2">Uncharacterized protein</fullName>
    </submittedName>
</protein>
<keyword evidence="3" id="KW-1185">Reference proteome</keyword>
<reference evidence="2 3" key="1">
    <citation type="submission" date="2023-06" db="EMBL/GenBank/DDBJ databases">
        <title>Whole genome sequence of Oscillatoria calcuttensis NRMC-F 0142.</title>
        <authorList>
            <person name="Shakena Fathima T."/>
            <person name="Muralitharan G."/>
            <person name="Thajuddin N."/>
        </authorList>
    </citation>
    <scope>NUCLEOTIDE SEQUENCE [LARGE SCALE GENOMIC DNA]</scope>
    <source>
        <strain evidence="2 3">NRMC-F 0142</strain>
    </source>
</reference>
<dbReference type="RefSeq" id="WP_284474366.1">
    <property type="nucleotide sequence ID" value="NZ_JASVEJ010000003.1"/>
</dbReference>
<dbReference type="Proteomes" id="UP001230986">
    <property type="component" value="Unassembled WGS sequence"/>
</dbReference>
<evidence type="ECO:0000313" key="3">
    <source>
        <dbReference type="Proteomes" id="UP001230986"/>
    </source>
</evidence>